<accession>A0ABU6R861</accession>
<reference evidence="1 2" key="1">
    <citation type="journal article" date="2023" name="Plants (Basel)">
        <title>Bridging the Gap: Combining Genomics and Transcriptomics Approaches to Understand Stylosanthes scabra, an Orphan Legume from the Brazilian Caatinga.</title>
        <authorList>
            <person name="Ferreira-Neto J.R.C."/>
            <person name="da Silva M.D."/>
            <person name="Binneck E."/>
            <person name="de Melo N.F."/>
            <person name="da Silva R.H."/>
            <person name="de Melo A.L.T.M."/>
            <person name="Pandolfi V."/>
            <person name="Bustamante F.O."/>
            <person name="Brasileiro-Vidal A.C."/>
            <person name="Benko-Iseppon A.M."/>
        </authorList>
    </citation>
    <scope>NUCLEOTIDE SEQUENCE [LARGE SCALE GENOMIC DNA]</scope>
    <source>
        <tissue evidence="1">Leaves</tissue>
    </source>
</reference>
<proteinExistence type="predicted"/>
<comment type="caution">
    <text evidence="1">The sequence shown here is derived from an EMBL/GenBank/DDBJ whole genome shotgun (WGS) entry which is preliminary data.</text>
</comment>
<organism evidence="1 2">
    <name type="scientific">Stylosanthes scabra</name>
    <dbReference type="NCBI Taxonomy" id="79078"/>
    <lineage>
        <taxon>Eukaryota</taxon>
        <taxon>Viridiplantae</taxon>
        <taxon>Streptophyta</taxon>
        <taxon>Embryophyta</taxon>
        <taxon>Tracheophyta</taxon>
        <taxon>Spermatophyta</taxon>
        <taxon>Magnoliopsida</taxon>
        <taxon>eudicotyledons</taxon>
        <taxon>Gunneridae</taxon>
        <taxon>Pentapetalae</taxon>
        <taxon>rosids</taxon>
        <taxon>fabids</taxon>
        <taxon>Fabales</taxon>
        <taxon>Fabaceae</taxon>
        <taxon>Papilionoideae</taxon>
        <taxon>50 kb inversion clade</taxon>
        <taxon>dalbergioids sensu lato</taxon>
        <taxon>Dalbergieae</taxon>
        <taxon>Pterocarpus clade</taxon>
        <taxon>Stylosanthes</taxon>
    </lineage>
</organism>
<sequence>MEDLSMFQRPRTVALEDENPETYGGTFLAHIYNLFGFRYDDISLSFSRTQGNPELTLFTTPRTALINGSIPSNVVDLVQSGHVPRTCNKMYPRYYGQIKVRIPSSTIIQSTANRIDRRNRMIV</sequence>
<dbReference type="EMBL" id="JASCZI010030261">
    <property type="protein sequence ID" value="MED6120119.1"/>
    <property type="molecule type" value="Genomic_DNA"/>
</dbReference>
<gene>
    <name evidence="1" type="ORF">PIB30_017940</name>
</gene>
<evidence type="ECO:0000313" key="1">
    <source>
        <dbReference type="EMBL" id="MED6120119.1"/>
    </source>
</evidence>
<protein>
    <submittedName>
        <fullName evidence="1">Uncharacterized protein</fullName>
    </submittedName>
</protein>
<evidence type="ECO:0000313" key="2">
    <source>
        <dbReference type="Proteomes" id="UP001341840"/>
    </source>
</evidence>
<keyword evidence="2" id="KW-1185">Reference proteome</keyword>
<dbReference type="Proteomes" id="UP001341840">
    <property type="component" value="Unassembled WGS sequence"/>
</dbReference>
<name>A0ABU6R861_9FABA</name>